<dbReference type="PROSITE" id="PS50885">
    <property type="entry name" value="HAMP"/>
    <property type="match status" value="2"/>
</dbReference>
<feature type="domain" description="HAMP" evidence="7">
    <location>
        <begin position="456"/>
        <end position="504"/>
    </location>
</feature>
<dbReference type="Gene3D" id="6.10.340.10">
    <property type="match status" value="1"/>
</dbReference>
<evidence type="ECO:0000256" key="5">
    <source>
        <dbReference type="SAM" id="Phobius"/>
    </source>
</evidence>
<dbReference type="PANTHER" id="PTHR43531">
    <property type="entry name" value="PROTEIN ICFG"/>
    <property type="match status" value="1"/>
</dbReference>
<feature type="region of interest" description="Disordered" evidence="4">
    <location>
        <begin position="508"/>
        <end position="532"/>
    </location>
</feature>
<name>A0A7W5BPT6_9HYPH</name>
<evidence type="ECO:0000256" key="1">
    <source>
        <dbReference type="ARBA" id="ARBA00022500"/>
    </source>
</evidence>
<dbReference type="AlphaFoldDB" id="A0A7W5BPT6"/>
<dbReference type="Pfam" id="PF00672">
    <property type="entry name" value="HAMP"/>
    <property type="match status" value="1"/>
</dbReference>
<accession>A0A7W5BPT6</accession>
<sequence>MDYTFLELGGECAMGIGEFFGRFKIITKIGIISTAFVVTIGAIGGISFYSTGVLQQRIESTGDVVNALTGFKNVYASMSLFLQNANEDSRHDVTAKLESQKAVLQFAEDRLDAADGRAVIAAAALDTAKIELNLDELWEIHESEQSVRQKFEASAQQIAGIQQRLSQEQLALENNIRASEETAKMALQRADYLDGAGRFFQKLSVDLVSADAAKVLSIVKARSRFVDKQLAERADELSPALANSLRQMSSRLTDLGANPSAAGISVTAAASVEIQKAMEAEGFQDMKSASKVFANMSDKSALAVAVAGHSRRLSYDLAILQTTVARHVGEPTASREEAVVEALKSVDEDLVSFSNAVSGLTFFDGLPAALDPPLDGIRTGTGELRQIAVDRNTAFNQAAATIDRVWASLSGLVMDQKAVADKDRWLANTLSVSAIVAGVAVAVFAAWLLIFTLKIPIERVTNAMLKLARGQEPESGNDDVRKDEVGDIARALGVFRDNARAKVRLEAESAAQRKEADGERVRNEAERSASNQQLESAVTHIAAGLERLAMGDISVQIDTVFKGPLEKLRVDFNSSLARLNETLLQIRNEAVQLENSGNLLGGSANQLAKRSEAQAASLEETAAAMAQIASIVQSTASQAESVSQAVSDTKSAADDSTKVGVNALEAMVRIEAASQQIEQIIGVIDEISFQTNLLALNAGVEAARAGEFGKGFAVVAQEVRELAQRSGSAAEEVKTLIGRASVEVQTGSRMVRVMNDVLNSISSEIAKVSDEVEAIALASRTQAASVSEVNSSISYMDQITQQNAAMVGQTSDLGQSVSQLALSLRKLVDRFTLNAELVVHRGENVLRLPF</sequence>
<evidence type="ECO:0000256" key="4">
    <source>
        <dbReference type="SAM" id="MobiDB-lite"/>
    </source>
</evidence>
<dbReference type="CDD" id="cd11386">
    <property type="entry name" value="MCP_signal"/>
    <property type="match status" value="1"/>
</dbReference>
<dbReference type="PANTHER" id="PTHR43531:SF11">
    <property type="entry name" value="METHYL-ACCEPTING CHEMOTAXIS PROTEIN 3"/>
    <property type="match status" value="1"/>
</dbReference>
<feature type="transmembrane region" description="Helical" evidence="5">
    <location>
        <begin position="425"/>
        <end position="450"/>
    </location>
</feature>
<dbReference type="EMBL" id="JACHXH010000016">
    <property type="protein sequence ID" value="MBB3136629.1"/>
    <property type="molecule type" value="Genomic_DNA"/>
</dbReference>
<dbReference type="SUPFAM" id="SSF58104">
    <property type="entry name" value="Methyl-accepting chemotaxis protein (MCP) signaling domain"/>
    <property type="match status" value="1"/>
</dbReference>
<dbReference type="Gene3D" id="1.10.287.950">
    <property type="entry name" value="Methyl-accepting chemotaxis protein"/>
    <property type="match status" value="1"/>
</dbReference>
<dbReference type="GO" id="GO:0006935">
    <property type="term" value="P:chemotaxis"/>
    <property type="evidence" value="ECO:0007669"/>
    <property type="project" value="UniProtKB-KW"/>
</dbReference>
<dbReference type="PROSITE" id="PS50111">
    <property type="entry name" value="CHEMOTAXIS_TRANSDUC_2"/>
    <property type="match status" value="1"/>
</dbReference>
<feature type="transmembrane region" description="Helical" evidence="5">
    <location>
        <begin position="29"/>
        <end position="49"/>
    </location>
</feature>
<protein>
    <submittedName>
        <fullName evidence="8">Methyl-accepting chemotaxis protein</fullName>
    </submittedName>
</protein>
<gene>
    <name evidence="8" type="ORF">FHS26_004386</name>
</gene>
<evidence type="ECO:0000313" key="8">
    <source>
        <dbReference type="EMBL" id="MBB3136629.1"/>
    </source>
</evidence>
<dbReference type="InterPro" id="IPR004089">
    <property type="entry name" value="MCPsignal_dom"/>
</dbReference>
<evidence type="ECO:0000313" key="9">
    <source>
        <dbReference type="Proteomes" id="UP000518315"/>
    </source>
</evidence>
<dbReference type="RefSeq" id="WP_131704580.1">
    <property type="nucleotide sequence ID" value="NZ_JACHXH010000016.1"/>
</dbReference>
<dbReference type="SMART" id="SM00304">
    <property type="entry name" value="HAMP"/>
    <property type="match status" value="2"/>
</dbReference>
<comment type="caution">
    <text evidence="8">The sequence shown here is derived from an EMBL/GenBank/DDBJ whole genome shotgun (WGS) entry which is preliminary data.</text>
</comment>
<organism evidence="8 9">
    <name type="scientific">Rhizobium pisi</name>
    <dbReference type="NCBI Taxonomy" id="574561"/>
    <lineage>
        <taxon>Bacteria</taxon>
        <taxon>Pseudomonadati</taxon>
        <taxon>Pseudomonadota</taxon>
        <taxon>Alphaproteobacteria</taxon>
        <taxon>Hyphomicrobiales</taxon>
        <taxon>Rhizobiaceae</taxon>
        <taxon>Rhizobium/Agrobacterium group</taxon>
        <taxon>Rhizobium</taxon>
    </lineage>
</organism>
<evidence type="ECO:0000256" key="2">
    <source>
        <dbReference type="ARBA" id="ARBA00029447"/>
    </source>
</evidence>
<feature type="compositionally biased region" description="Basic and acidic residues" evidence="4">
    <location>
        <begin position="508"/>
        <end position="527"/>
    </location>
</feature>
<keyword evidence="5" id="KW-0472">Membrane</keyword>
<dbReference type="InterPro" id="IPR051310">
    <property type="entry name" value="MCP_chemotaxis"/>
</dbReference>
<keyword evidence="3" id="KW-0807">Transducer</keyword>
<evidence type="ECO:0000256" key="3">
    <source>
        <dbReference type="PROSITE-ProRule" id="PRU00284"/>
    </source>
</evidence>
<dbReference type="SMART" id="SM00283">
    <property type="entry name" value="MA"/>
    <property type="match status" value="1"/>
</dbReference>
<keyword evidence="1" id="KW-0145">Chemotaxis</keyword>
<dbReference type="GO" id="GO:0007165">
    <property type="term" value="P:signal transduction"/>
    <property type="evidence" value="ECO:0007669"/>
    <property type="project" value="UniProtKB-KW"/>
</dbReference>
<dbReference type="InterPro" id="IPR003660">
    <property type="entry name" value="HAMP_dom"/>
</dbReference>
<keyword evidence="5" id="KW-0812">Transmembrane</keyword>
<keyword evidence="5" id="KW-1133">Transmembrane helix</keyword>
<reference evidence="8 9" key="1">
    <citation type="submission" date="2020-08" db="EMBL/GenBank/DDBJ databases">
        <title>Genomic Encyclopedia of Type Strains, Phase III (KMG-III): the genomes of soil and plant-associated and newly described type strains.</title>
        <authorList>
            <person name="Whitman W."/>
        </authorList>
    </citation>
    <scope>NUCLEOTIDE SEQUENCE [LARGE SCALE GENOMIC DNA]</scope>
    <source>
        <strain evidence="8 9">CECT 4113</strain>
    </source>
</reference>
<keyword evidence="9" id="KW-1185">Reference proteome</keyword>
<feature type="domain" description="Methyl-accepting transducer" evidence="6">
    <location>
        <begin position="589"/>
        <end position="818"/>
    </location>
</feature>
<evidence type="ECO:0000259" key="7">
    <source>
        <dbReference type="PROSITE" id="PS50885"/>
    </source>
</evidence>
<dbReference type="Pfam" id="PF00015">
    <property type="entry name" value="MCPsignal"/>
    <property type="match status" value="1"/>
</dbReference>
<feature type="domain" description="HAMP" evidence="7">
    <location>
        <begin position="532"/>
        <end position="584"/>
    </location>
</feature>
<proteinExistence type="inferred from homology"/>
<comment type="similarity">
    <text evidence="2">Belongs to the methyl-accepting chemotaxis (MCP) protein family.</text>
</comment>
<dbReference type="GO" id="GO:0016020">
    <property type="term" value="C:membrane"/>
    <property type="evidence" value="ECO:0007669"/>
    <property type="project" value="InterPro"/>
</dbReference>
<evidence type="ECO:0000259" key="6">
    <source>
        <dbReference type="PROSITE" id="PS50111"/>
    </source>
</evidence>
<dbReference type="Proteomes" id="UP000518315">
    <property type="component" value="Unassembled WGS sequence"/>
</dbReference>